<dbReference type="EMBL" id="KK198758">
    <property type="protein sequence ID" value="KCW68565.1"/>
    <property type="molecule type" value="Genomic_DNA"/>
</dbReference>
<organism evidence="1">
    <name type="scientific">Eucalyptus grandis</name>
    <name type="common">Flooded gum</name>
    <dbReference type="NCBI Taxonomy" id="71139"/>
    <lineage>
        <taxon>Eukaryota</taxon>
        <taxon>Viridiplantae</taxon>
        <taxon>Streptophyta</taxon>
        <taxon>Embryophyta</taxon>
        <taxon>Tracheophyta</taxon>
        <taxon>Spermatophyta</taxon>
        <taxon>Magnoliopsida</taxon>
        <taxon>eudicotyledons</taxon>
        <taxon>Gunneridae</taxon>
        <taxon>Pentapetalae</taxon>
        <taxon>rosids</taxon>
        <taxon>malvids</taxon>
        <taxon>Myrtales</taxon>
        <taxon>Myrtaceae</taxon>
        <taxon>Myrtoideae</taxon>
        <taxon>Eucalypteae</taxon>
        <taxon>Eucalyptus</taxon>
    </lineage>
</organism>
<proteinExistence type="predicted"/>
<dbReference type="Gramene" id="KCW68565">
    <property type="protein sequence ID" value="KCW68565"/>
    <property type="gene ID" value="EUGRSUZ_F02178"/>
</dbReference>
<protein>
    <submittedName>
        <fullName evidence="1">Uncharacterized protein</fullName>
    </submittedName>
</protein>
<dbReference type="AlphaFoldDB" id="A0A059BSD9"/>
<sequence length="85" mass="9885">MLRAYRIIAFLGGNMKKSQTMRPDDGVFSNSPIMGQSANWSDVCAQFIDDHYVAWQIELETRKYNRCNIRKKEMKPLCAVFHILS</sequence>
<evidence type="ECO:0000313" key="1">
    <source>
        <dbReference type="EMBL" id="KCW68565.1"/>
    </source>
</evidence>
<reference evidence="1" key="1">
    <citation type="submission" date="2013-07" db="EMBL/GenBank/DDBJ databases">
        <title>The genome of Eucalyptus grandis.</title>
        <authorList>
            <person name="Schmutz J."/>
            <person name="Hayes R."/>
            <person name="Myburg A."/>
            <person name="Tuskan G."/>
            <person name="Grattapaglia D."/>
            <person name="Rokhsar D.S."/>
        </authorList>
    </citation>
    <scope>NUCLEOTIDE SEQUENCE</scope>
    <source>
        <tissue evidence="1">Leaf extractions</tissue>
    </source>
</reference>
<gene>
    <name evidence="1" type="ORF">EUGRSUZ_F02178</name>
</gene>
<dbReference type="InParanoid" id="A0A059BSD9"/>
<name>A0A059BSD9_EUCGR</name>
<accession>A0A059BSD9</accession>